<keyword evidence="3" id="KW-0808">Transferase</keyword>
<evidence type="ECO:0000313" key="9">
    <source>
        <dbReference type="Proteomes" id="UP000231183"/>
    </source>
</evidence>
<dbReference type="GO" id="GO:0044038">
    <property type="term" value="P:cell wall macromolecule biosynthetic process"/>
    <property type="evidence" value="ECO:0007669"/>
    <property type="project" value="TreeGrafter"/>
</dbReference>
<comment type="subcellular location">
    <subcellularLocation>
        <location evidence="1">Cell membrane</location>
        <topology evidence="1">Multi-pass membrane protein</topology>
    </subcellularLocation>
</comment>
<dbReference type="GO" id="GO:0071555">
    <property type="term" value="P:cell wall organization"/>
    <property type="evidence" value="ECO:0007669"/>
    <property type="project" value="TreeGrafter"/>
</dbReference>
<name>A0A2M6W3I7_9BACT</name>
<dbReference type="GO" id="GO:0005886">
    <property type="term" value="C:plasma membrane"/>
    <property type="evidence" value="ECO:0007669"/>
    <property type="project" value="UniProtKB-SubCell"/>
</dbReference>
<reference evidence="9" key="1">
    <citation type="submission" date="2017-09" db="EMBL/GenBank/DDBJ databases">
        <title>Depth-based differentiation of microbial function through sediment-hosted aquifers and enrichment of novel symbionts in the deep terrestrial subsurface.</title>
        <authorList>
            <person name="Probst A.J."/>
            <person name="Ladd B."/>
            <person name="Jarett J.K."/>
            <person name="Geller-Mcgrath D.E."/>
            <person name="Sieber C.M.K."/>
            <person name="Emerson J.B."/>
            <person name="Anantharaman K."/>
            <person name="Thomas B.C."/>
            <person name="Malmstrom R."/>
            <person name="Stieglmeier M."/>
            <person name="Klingl A."/>
            <person name="Woyke T."/>
            <person name="Ryan C.M."/>
            <person name="Banfield J.F."/>
        </authorList>
    </citation>
    <scope>NUCLEOTIDE SEQUENCE [LARGE SCALE GENOMIC DNA]</scope>
</reference>
<dbReference type="Proteomes" id="UP000231183">
    <property type="component" value="Unassembled WGS sequence"/>
</dbReference>
<dbReference type="EMBL" id="PFBX01000035">
    <property type="protein sequence ID" value="PIT87347.1"/>
    <property type="molecule type" value="Genomic_DNA"/>
</dbReference>
<evidence type="ECO:0000256" key="7">
    <source>
        <dbReference type="SAM" id="Phobius"/>
    </source>
</evidence>
<keyword evidence="4 7" id="KW-0812">Transmembrane</keyword>
<dbReference type="InterPro" id="IPR000715">
    <property type="entry name" value="Glycosyl_transferase_4"/>
</dbReference>
<feature type="transmembrane region" description="Helical" evidence="7">
    <location>
        <begin position="180"/>
        <end position="197"/>
    </location>
</feature>
<evidence type="ECO:0000256" key="3">
    <source>
        <dbReference type="ARBA" id="ARBA00022679"/>
    </source>
</evidence>
<feature type="transmembrane region" description="Helical" evidence="7">
    <location>
        <begin position="296"/>
        <end position="324"/>
    </location>
</feature>
<evidence type="ECO:0000256" key="1">
    <source>
        <dbReference type="ARBA" id="ARBA00004651"/>
    </source>
</evidence>
<protein>
    <recommendedName>
        <fullName evidence="10">Undecaprenyl-phosphate alpha-N-acetylglucosaminyl 1-phosphate transferase</fullName>
    </recommendedName>
</protein>
<evidence type="ECO:0000256" key="2">
    <source>
        <dbReference type="ARBA" id="ARBA00022475"/>
    </source>
</evidence>
<evidence type="ECO:0008006" key="10">
    <source>
        <dbReference type="Google" id="ProtNLM"/>
    </source>
</evidence>
<dbReference type="GO" id="GO:0009103">
    <property type="term" value="P:lipopolysaccharide biosynthetic process"/>
    <property type="evidence" value="ECO:0007669"/>
    <property type="project" value="TreeGrafter"/>
</dbReference>
<dbReference type="PANTHER" id="PTHR22926">
    <property type="entry name" value="PHOSPHO-N-ACETYLMURAMOYL-PENTAPEPTIDE-TRANSFERASE"/>
    <property type="match status" value="1"/>
</dbReference>
<gene>
    <name evidence="8" type="ORF">COU31_03285</name>
</gene>
<dbReference type="Pfam" id="PF00953">
    <property type="entry name" value="Glycos_transf_4"/>
    <property type="match status" value="1"/>
</dbReference>
<feature type="transmembrane region" description="Helical" evidence="7">
    <location>
        <begin position="49"/>
        <end position="70"/>
    </location>
</feature>
<evidence type="ECO:0000256" key="6">
    <source>
        <dbReference type="ARBA" id="ARBA00023136"/>
    </source>
</evidence>
<dbReference type="GO" id="GO:0016780">
    <property type="term" value="F:phosphotransferase activity, for other substituted phosphate groups"/>
    <property type="evidence" value="ECO:0007669"/>
    <property type="project" value="InterPro"/>
</dbReference>
<dbReference type="CDD" id="cd06853">
    <property type="entry name" value="GT_WecA_like"/>
    <property type="match status" value="1"/>
</dbReference>
<keyword evidence="2" id="KW-1003">Cell membrane</keyword>
<sequence>MSWISFVIIFFTSALLGWLLTLIARVLALRFSIVDSPTLPRKKHNFSTPLLGGSAIFFSFWLIMGCLYFFTNTFNKNIGWQQLLVLFLTSFGLVVLGLIDDIKKISAKLRLLIISLVALVVVFLIVDLTAITNPFGGILNLAWLDFALFGQRLIIIGDLVAFVWLIVITNTVKILDGLDGLATGISAIGALVIFLLASTPKYFQPDVRMMALVLAGVCFGFLILNFYPAKIFLGESGGLFLGFMVGILAIVSGGKIATAVLVLAIPILDLLWVIYNRAKNKESIFSGDRRHLHFRLLDSGMSHCQAVIFLYALAALFGVSALVLPSFYKLLALISLVIIFFVVEKIISIKEIKHEKKQII</sequence>
<feature type="transmembrane region" description="Helical" evidence="7">
    <location>
        <begin position="330"/>
        <end position="347"/>
    </location>
</feature>
<feature type="transmembrane region" description="Helical" evidence="7">
    <location>
        <begin position="143"/>
        <end position="168"/>
    </location>
</feature>
<organism evidence="8 9">
    <name type="scientific">Candidatus Magasanikbacteria bacterium CG10_big_fil_rev_8_21_14_0_10_40_10</name>
    <dbReference type="NCBI Taxonomy" id="1974648"/>
    <lineage>
        <taxon>Bacteria</taxon>
        <taxon>Candidatus Magasanikiibacteriota</taxon>
    </lineage>
</organism>
<feature type="transmembrane region" description="Helical" evidence="7">
    <location>
        <begin position="232"/>
        <end position="250"/>
    </location>
</feature>
<comment type="caution">
    <text evidence="8">The sequence shown here is derived from an EMBL/GenBank/DDBJ whole genome shotgun (WGS) entry which is preliminary data.</text>
</comment>
<dbReference type="PANTHER" id="PTHR22926:SF3">
    <property type="entry name" value="UNDECAPRENYL-PHOSPHATE ALPHA-N-ACETYLGLUCOSAMINYL 1-PHOSPHATE TRANSFERASE"/>
    <property type="match status" value="1"/>
</dbReference>
<evidence type="ECO:0000256" key="5">
    <source>
        <dbReference type="ARBA" id="ARBA00022989"/>
    </source>
</evidence>
<evidence type="ECO:0000313" key="8">
    <source>
        <dbReference type="EMBL" id="PIT87347.1"/>
    </source>
</evidence>
<feature type="transmembrane region" description="Helical" evidence="7">
    <location>
        <begin position="111"/>
        <end position="131"/>
    </location>
</feature>
<dbReference type="AlphaFoldDB" id="A0A2M6W3I7"/>
<feature type="transmembrane region" description="Helical" evidence="7">
    <location>
        <begin position="209"/>
        <end position="227"/>
    </location>
</feature>
<keyword evidence="5 7" id="KW-1133">Transmembrane helix</keyword>
<proteinExistence type="predicted"/>
<keyword evidence="6 7" id="KW-0472">Membrane</keyword>
<feature type="transmembrane region" description="Helical" evidence="7">
    <location>
        <begin position="82"/>
        <end position="99"/>
    </location>
</feature>
<evidence type="ECO:0000256" key="4">
    <source>
        <dbReference type="ARBA" id="ARBA00022692"/>
    </source>
</evidence>
<feature type="transmembrane region" description="Helical" evidence="7">
    <location>
        <begin position="6"/>
        <end position="28"/>
    </location>
</feature>
<accession>A0A2M6W3I7</accession>
<feature type="transmembrane region" description="Helical" evidence="7">
    <location>
        <begin position="256"/>
        <end position="275"/>
    </location>
</feature>